<proteinExistence type="predicted"/>
<dbReference type="SUPFAM" id="SSF57701">
    <property type="entry name" value="Zn2/Cys6 DNA-binding domain"/>
    <property type="match status" value="1"/>
</dbReference>
<dbReference type="GO" id="GO:0000981">
    <property type="term" value="F:DNA-binding transcription factor activity, RNA polymerase II-specific"/>
    <property type="evidence" value="ECO:0007669"/>
    <property type="project" value="InterPro"/>
</dbReference>
<dbReference type="Proteomes" id="UP000800094">
    <property type="component" value="Unassembled WGS sequence"/>
</dbReference>
<dbReference type="CDD" id="cd00067">
    <property type="entry name" value="GAL4"/>
    <property type="match status" value="1"/>
</dbReference>
<reference evidence="4" key="1">
    <citation type="journal article" date="2020" name="Stud. Mycol.">
        <title>101 Dothideomycetes genomes: a test case for predicting lifestyles and emergence of pathogens.</title>
        <authorList>
            <person name="Haridas S."/>
            <person name="Albert R."/>
            <person name="Binder M."/>
            <person name="Bloem J."/>
            <person name="Labutti K."/>
            <person name="Salamov A."/>
            <person name="Andreopoulos B."/>
            <person name="Baker S."/>
            <person name="Barry K."/>
            <person name="Bills G."/>
            <person name="Bluhm B."/>
            <person name="Cannon C."/>
            <person name="Castanera R."/>
            <person name="Culley D."/>
            <person name="Daum C."/>
            <person name="Ezra D."/>
            <person name="Gonzalez J."/>
            <person name="Henrissat B."/>
            <person name="Kuo A."/>
            <person name="Liang C."/>
            <person name="Lipzen A."/>
            <person name="Lutzoni F."/>
            <person name="Magnuson J."/>
            <person name="Mondo S."/>
            <person name="Nolan M."/>
            <person name="Ohm R."/>
            <person name="Pangilinan J."/>
            <person name="Park H.-J."/>
            <person name="Ramirez L."/>
            <person name="Alfaro M."/>
            <person name="Sun H."/>
            <person name="Tritt A."/>
            <person name="Yoshinaga Y."/>
            <person name="Zwiers L.-H."/>
            <person name="Turgeon B."/>
            <person name="Goodwin S."/>
            <person name="Spatafora J."/>
            <person name="Crous P."/>
            <person name="Grigoriev I."/>
        </authorList>
    </citation>
    <scope>NUCLEOTIDE SEQUENCE</scope>
    <source>
        <strain evidence="4">CBS 122368</strain>
    </source>
</reference>
<keyword evidence="1" id="KW-0539">Nucleus</keyword>
<feature type="region of interest" description="Disordered" evidence="2">
    <location>
        <begin position="58"/>
        <end position="107"/>
    </location>
</feature>
<dbReference type="SMART" id="SM00066">
    <property type="entry name" value="GAL4"/>
    <property type="match status" value="1"/>
</dbReference>
<dbReference type="EMBL" id="ML987189">
    <property type="protein sequence ID" value="KAF2256176.1"/>
    <property type="molecule type" value="Genomic_DNA"/>
</dbReference>
<feature type="domain" description="Zn(2)-C6 fungal-type" evidence="3">
    <location>
        <begin position="10"/>
        <end position="40"/>
    </location>
</feature>
<dbReference type="GO" id="GO:0008270">
    <property type="term" value="F:zinc ion binding"/>
    <property type="evidence" value="ECO:0007669"/>
    <property type="project" value="InterPro"/>
</dbReference>
<evidence type="ECO:0000259" key="3">
    <source>
        <dbReference type="PROSITE" id="PS50048"/>
    </source>
</evidence>
<gene>
    <name evidence="4" type="ORF">BU26DRAFT_513027</name>
</gene>
<accession>A0A6A6J0M8</accession>
<keyword evidence="5" id="KW-1185">Reference proteome</keyword>
<dbReference type="Gene3D" id="4.10.240.10">
    <property type="entry name" value="Zn(2)-C6 fungal-type DNA-binding domain"/>
    <property type="match status" value="1"/>
</dbReference>
<dbReference type="OrthoDB" id="2991872at2759"/>
<evidence type="ECO:0000256" key="2">
    <source>
        <dbReference type="SAM" id="MobiDB-lite"/>
    </source>
</evidence>
<evidence type="ECO:0000313" key="4">
    <source>
        <dbReference type="EMBL" id="KAF2256176.1"/>
    </source>
</evidence>
<dbReference type="PROSITE" id="PS00463">
    <property type="entry name" value="ZN2_CY6_FUNGAL_1"/>
    <property type="match status" value="1"/>
</dbReference>
<dbReference type="Pfam" id="PF00172">
    <property type="entry name" value="Zn_clus"/>
    <property type="match status" value="1"/>
</dbReference>
<dbReference type="InterPro" id="IPR036864">
    <property type="entry name" value="Zn2-C6_fun-type_DNA-bd_sf"/>
</dbReference>
<dbReference type="InterPro" id="IPR001138">
    <property type="entry name" value="Zn2Cys6_DnaBD"/>
</dbReference>
<sequence>MSYRGRPSKGCETCRSRKVKCDEAKPICNRCAKLGHDCSYRDQAALLFRNETANAAQKAEDSWRKRSKSHQRAQGESDTSRETPSDHSSPPNARKPPSTEQSLKDPAPALQGSALDFNFNELSISPTIQPDLRRLAYERFLYDFVHFETPSRAPEEPSDAVWDFIPHLYQGAAEGSCLATVVDAVSYSNFAARCNAPQAQILADEYIGKGIRLLQKSIANEREAPLDETLCAVYLMGVYENLTMPSHTGSYITHIWGANALLELRSIDQVYTNRISAGLYDVAFGQMLIGNLHAGKAPSIPIRNIIAAKQPLPHMYHPSSVNLLRLIHSEAHVHADWLQVKQNAILPASRHDLQELVQNALDLDAEFQAWESALPRFWLYQVERNTPDARATYEPIWRNLILGSRGAPAEIHTYSHLKRCWIWMYYRTSRVFLLRDLLEMLNWMLNLPEPEPTAAPRNFGWPPGELSGIPKQPASALLGNVGLRIHHTFATNHLVNIIEKACSAVISHFTVAIYGKSTQDPAGMRGYTLLWPLGIMDAVLKTGLVPDSGPQDLLSDVPSVSRSQFHSQPVPSPAMFRMPEQNMSSLYHNAPVTLPQMNDFPALPPIQVAPPEPNIPTPPPARAEQRIFATEDYASVRKKHVFDSSPYHPFDGPVDHPNPGYTIAEPASIDVAARREWINRLEYYIGTELGIRKAIGVPATEGYLETVKAQLQEILGR</sequence>
<dbReference type="InterPro" id="IPR053175">
    <property type="entry name" value="DHMBA_Reg_Transcription_Factor"/>
</dbReference>
<dbReference type="GeneID" id="54580861"/>
<dbReference type="RefSeq" id="XP_033691180.1">
    <property type="nucleotide sequence ID" value="XM_033827531.1"/>
</dbReference>
<evidence type="ECO:0000256" key="1">
    <source>
        <dbReference type="ARBA" id="ARBA00023242"/>
    </source>
</evidence>
<protein>
    <recommendedName>
        <fullName evidence="3">Zn(2)-C6 fungal-type domain-containing protein</fullName>
    </recommendedName>
</protein>
<evidence type="ECO:0000313" key="5">
    <source>
        <dbReference type="Proteomes" id="UP000800094"/>
    </source>
</evidence>
<name>A0A6A6J0M8_9PLEO</name>
<dbReference type="PROSITE" id="PS50048">
    <property type="entry name" value="ZN2_CY6_FUNGAL_2"/>
    <property type="match status" value="1"/>
</dbReference>
<organism evidence="4 5">
    <name type="scientific">Trematosphaeria pertusa</name>
    <dbReference type="NCBI Taxonomy" id="390896"/>
    <lineage>
        <taxon>Eukaryota</taxon>
        <taxon>Fungi</taxon>
        <taxon>Dikarya</taxon>
        <taxon>Ascomycota</taxon>
        <taxon>Pezizomycotina</taxon>
        <taxon>Dothideomycetes</taxon>
        <taxon>Pleosporomycetidae</taxon>
        <taxon>Pleosporales</taxon>
        <taxon>Massarineae</taxon>
        <taxon>Trematosphaeriaceae</taxon>
        <taxon>Trematosphaeria</taxon>
    </lineage>
</organism>
<dbReference type="PANTHER" id="PTHR38791:SF12">
    <property type="entry name" value="TRANSCRIPTION FACTOR DOMAIN-CONTAINING PROTEIN-RELATED"/>
    <property type="match status" value="1"/>
</dbReference>
<dbReference type="AlphaFoldDB" id="A0A6A6J0M8"/>
<dbReference type="PANTHER" id="PTHR38791">
    <property type="entry name" value="ZN(II)2CYS6 TRANSCRIPTION FACTOR (EUROFUNG)-RELATED-RELATED"/>
    <property type="match status" value="1"/>
</dbReference>
<feature type="compositionally biased region" description="Basic and acidic residues" evidence="2">
    <location>
        <begin position="73"/>
        <end position="85"/>
    </location>
</feature>